<dbReference type="EMBL" id="BAABDQ010000057">
    <property type="protein sequence ID" value="GAA3618406.1"/>
    <property type="molecule type" value="Genomic_DNA"/>
</dbReference>
<dbReference type="PANTHER" id="PTHR43701:SF2">
    <property type="entry name" value="MEMBRANE TRANSPORTER PROTEIN YJNA-RELATED"/>
    <property type="match status" value="1"/>
</dbReference>
<comment type="similarity">
    <text evidence="2 6">Belongs to the 4-toluene sulfonate uptake permease (TSUP) (TC 2.A.102) family.</text>
</comment>
<dbReference type="PANTHER" id="PTHR43701">
    <property type="entry name" value="MEMBRANE TRANSPORTER PROTEIN MJ0441-RELATED"/>
    <property type="match status" value="1"/>
</dbReference>
<feature type="transmembrane region" description="Helical" evidence="6">
    <location>
        <begin position="32"/>
        <end position="61"/>
    </location>
</feature>
<comment type="subcellular location">
    <subcellularLocation>
        <location evidence="6">Cell membrane</location>
        <topology evidence="6">Multi-pass membrane protein</topology>
    </subcellularLocation>
    <subcellularLocation>
        <location evidence="1">Membrane</location>
        <topology evidence="1">Multi-pass membrane protein</topology>
    </subcellularLocation>
</comment>
<keyword evidence="5 6" id="KW-0472">Membrane</keyword>
<keyword evidence="3 6" id="KW-0812">Transmembrane</keyword>
<proteinExistence type="inferred from homology"/>
<keyword evidence="4 6" id="KW-1133">Transmembrane helix</keyword>
<evidence type="ECO:0000256" key="1">
    <source>
        <dbReference type="ARBA" id="ARBA00004141"/>
    </source>
</evidence>
<dbReference type="InterPro" id="IPR002781">
    <property type="entry name" value="TM_pro_TauE-like"/>
</dbReference>
<feature type="transmembrane region" description="Helical" evidence="6">
    <location>
        <begin position="73"/>
        <end position="92"/>
    </location>
</feature>
<accession>A0ABP6ZUK8</accession>
<feature type="transmembrane region" description="Helical" evidence="6">
    <location>
        <begin position="131"/>
        <end position="150"/>
    </location>
</feature>
<evidence type="ECO:0000256" key="3">
    <source>
        <dbReference type="ARBA" id="ARBA00022692"/>
    </source>
</evidence>
<feature type="transmembrane region" description="Helical" evidence="6">
    <location>
        <begin position="104"/>
        <end position="124"/>
    </location>
</feature>
<name>A0ABP6ZUK8_9ACTN</name>
<feature type="region of interest" description="Disordered" evidence="7">
    <location>
        <begin position="158"/>
        <end position="185"/>
    </location>
</feature>
<keyword evidence="6" id="KW-1003">Cell membrane</keyword>
<evidence type="ECO:0000313" key="9">
    <source>
        <dbReference type="Proteomes" id="UP001500630"/>
    </source>
</evidence>
<gene>
    <name evidence="8" type="ORF">GCM10022419_124950</name>
</gene>
<comment type="caution">
    <text evidence="8">The sequence shown here is derived from an EMBL/GenBank/DDBJ whole genome shotgun (WGS) entry which is preliminary data.</text>
</comment>
<sequence length="206" mass="20764">MACLLFPVGLWLCVRTLRPARGHDAPDGPSPPAITALAVVGGMVGGMYGIGGGSLLGPILVGRGLPVTKVAPAALATTFITSTAGALTYAVLALSTPGDIAPEWGLGLLCGLGGLIGGYVGAHLQPRLPETALRLLLGALATALAGLYAVQALTDLTPRPGGAPTDRPPRCRSPPSSAWHEHAGGGGRFRSGMLLPVGRVVRVAEF</sequence>
<evidence type="ECO:0000256" key="2">
    <source>
        <dbReference type="ARBA" id="ARBA00009142"/>
    </source>
</evidence>
<evidence type="ECO:0000313" key="8">
    <source>
        <dbReference type="EMBL" id="GAA3618406.1"/>
    </source>
</evidence>
<dbReference type="Proteomes" id="UP001500630">
    <property type="component" value="Unassembled WGS sequence"/>
</dbReference>
<dbReference type="InterPro" id="IPR051598">
    <property type="entry name" value="TSUP/Inactive_protease-like"/>
</dbReference>
<evidence type="ECO:0000256" key="6">
    <source>
        <dbReference type="RuleBase" id="RU363041"/>
    </source>
</evidence>
<evidence type="ECO:0000256" key="4">
    <source>
        <dbReference type="ARBA" id="ARBA00022989"/>
    </source>
</evidence>
<protein>
    <recommendedName>
        <fullName evidence="6">Probable membrane transporter protein</fullName>
    </recommendedName>
</protein>
<dbReference type="Pfam" id="PF01925">
    <property type="entry name" value="TauE"/>
    <property type="match status" value="1"/>
</dbReference>
<evidence type="ECO:0000256" key="7">
    <source>
        <dbReference type="SAM" id="MobiDB-lite"/>
    </source>
</evidence>
<reference evidence="9" key="1">
    <citation type="journal article" date="2019" name="Int. J. Syst. Evol. Microbiol.">
        <title>The Global Catalogue of Microorganisms (GCM) 10K type strain sequencing project: providing services to taxonomists for standard genome sequencing and annotation.</title>
        <authorList>
            <consortium name="The Broad Institute Genomics Platform"/>
            <consortium name="The Broad Institute Genome Sequencing Center for Infectious Disease"/>
            <person name="Wu L."/>
            <person name="Ma J."/>
        </authorList>
    </citation>
    <scope>NUCLEOTIDE SEQUENCE [LARGE SCALE GENOMIC DNA]</scope>
    <source>
        <strain evidence="9">JCM 17326</strain>
    </source>
</reference>
<keyword evidence="9" id="KW-1185">Reference proteome</keyword>
<organism evidence="8 9">
    <name type="scientific">Nonomuraea rosea</name>
    <dbReference type="NCBI Taxonomy" id="638574"/>
    <lineage>
        <taxon>Bacteria</taxon>
        <taxon>Bacillati</taxon>
        <taxon>Actinomycetota</taxon>
        <taxon>Actinomycetes</taxon>
        <taxon>Streptosporangiales</taxon>
        <taxon>Streptosporangiaceae</taxon>
        <taxon>Nonomuraea</taxon>
    </lineage>
</organism>
<evidence type="ECO:0000256" key="5">
    <source>
        <dbReference type="ARBA" id="ARBA00023136"/>
    </source>
</evidence>